<dbReference type="SUPFAM" id="SSF53187">
    <property type="entry name" value="Zn-dependent exopeptidases"/>
    <property type="match status" value="1"/>
</dbReference>
<dbReference type="Proteomes" id="UP000054823">
    <property type="component" value="Unassembled WGS sequence"/>
</dbReference>
<gene>
    <name evidence="1" type="ORF">SHM7688_02628</name>
</gene>
<dbReference type="Pfam" id="PF05013">
    <property type="entry name" value="FGase"/>
    <property type="match status" value="1"/>
</dbReference>
<reference evidence="1 2" key="1">
    <citation type="submission" date="2015-09" db="EMBL/GenBank/DDBJ databases">
        <authorList>
            <consortium name="Swine Surveillance"/>
        </authorList>
    </citation>
    <scope>NUCLEOTIDE SEQUENCE [LARGE SCALE GENOMIC DNA]</scope>
    <source>
        <strain evidence="1 2">CECT 7688</strain>
    </source>
</reference>
<sequence length="254" mass="27695">MTLEDHEAVEVVGSVAPRDVMFVCEHASNHFPDEFGDLGLSDDAKTSHVAWDPGALALTKELARRFEATYVAGAVSRLLYDCNRPPEAESAIPTRSEIFEIPGNEGLDTAARTARVEQIYKPFRAATEQAMAMVHPKALVTVHSFTPVFHGKPRAVEIGILHDRDTRLADAMLTAMKGAEFNVQRNEPYGPEHGVTHSLKTYALPSKTPNVMLEVRNDLLREPEAIAKMADTIADALRAGLASLAAENAQRGAQ</sequence>
<evidence type="ECO:0000313" key="2">
    <source>
        <dbReference type="Proteomes" id="UP000054823"/>
    </source>
</evidence>
<evidence type="ECO:0000313" key="1">
    <source>
        <dbReference type="EMBL" id="CUH53176.1"/>
    </source>
</evidence>
<dbReference type="InterPro" id="IPR007709">
    <property type="entry name" value="N-FG_amidohydro"/>
</dbReference>
<dbReference type="STRING" id="321267.SHM7688_02628"/>
<name>A0A0P1FE70_9RHOB</name>
<keyword evidence="2" id="KW-1185">Reference proteome</keyword>
<dbReference type="GO" id="GO:0016787">
    <property type="term" value="F:hydrolase activity"/>
    <property type="evidence" value="ECO:0007669"/>
    <property type="project" value="UniProtKB-KW"/>
</dbReference>
<proteinExistence type="predicted"/>
<dbReference type="PIRSF" id="PIRSF029730">
    <property type="entry name" value="UCP029730"/>
    <property type="match status" value="1"/>
</dbReference>
<dbReference type="EMBL" id="CYPW01000027">
    <property type="protein sequence ID" value="CUH53176.1"/>
    <property type="molecule type" value="Genomic_DNA"/>
</dbReference>
<organism evidence="1 2">
    <name type="scientific">Shimia marina</name>
    <dbReference type="NCBI Taxonomy" id="321267"/>
    <lineage>
        <taxon>Bacteria</taxon>
        <taxon>Pseudomonadati</taxon>
        <taxon>Pseudomonadota</taxon>
        <taxon>Alphaproteobacteria</taxon>
        <taxon>Rhodobacterales</taxon>
        <taxon>Roseobacteraceae</taxon>
    </lineage>
</organism>
<keyword evidence="1" id="KW-0378">Hydrolase</keyword>
<dbReference type="AlphaFoldDB" id="A0A0P1FE70"/>
<dbReference type="OrthoDB" id="9815326at2"/>
<protein>
    <submittedName>
        <fullName evidence="1">Putative N-formylglutamate amidohydrolase</fullName>
    </submittedName>
</protein>
<accession>A0A0P1FE70</accession>
<dbReference type="Gene3D" id="3.40.630.40">
    <property type="entry name" value="Zn-dependent exopeptidases"/>
    <property type="match status" value="1"/>
</dbReference>
<dbReference type="RefSeq" id="WP_058240361.1">
    <property type="nucleotide sequence ID" value="NZ_CYPW01000027.1"/>
</dbReference>
<dbReference type="InterPro" id="IPR011227">
    <property type="entry name" value="UCP029730"/>
</dbReference>